<reference evidence="2 3" key="1">
    <citation type="journal article" date="2018" name="Evol. Lett.">
        <title>Horizontal gene cluster transfer increased hallucinogenic mushroom diversity.</title>
        <authorList>
            <person name="Reynolds H.T."/>
            <person name="Vijayakumar V."/>
            <person name="Gluck-Thaler E."/>
            <person name="Korotkin H.B."/>
            <person name="Matheny P.B."/>
            <person name="Slot J.C."/>
        </authorList>
    </citation>
    <scope>NUCLEOTIDE SEQUENCE [LARGE SCALE GENOMIC DNA]</scope>
    <source>
        <strain evidence="2 3">2631</strain>
    </source>
</reference>
<name>A0A409WIJ5_PSICY</name>
<organism evidence="2 3">
    <name type="scientific">Psilocybe cyanescens</name>
    <dbReference type="NCBI Taxonomy" id="93625"/>
    <lineage>
        <taxon>Eukaryota</taxon>
        <taxon>Fungi</taxon>
        <taxon>Dikarya</taxon>
        <taxon>Basidiomycota</taxon>
        <taxon>Agaricomycotina</taxon>
        <taxon>Agaricomycetes</taxon>
        <taxon>Agaricomycetidae</taxon>
        <taxon>Agaricales</taxon>
        <taxon>Agaricineae</taxon>
        <taxon>Strophariaceae</taxon>
        <taxon>Psilocybe</taxon>
    </lineage>
</organism>
<accession>A0A409WIJ5</accession>
<feature type="compositionally biased region" description="Polar residues" evidence="1">
    <location>
        <begin position="1"/>
        <end position="17"/>
    </location>
</feature>
<dbReference type="InParanoid" id="A0A409WIJ5"/>
<feature type="region of interest" description="Disordered" evidence="1">
    <location>
        <begin position="85"/>
        <end position="161"/>
    </location>
</feature>
<gene>
    <name evidence="2" type="ORF">CVT25_011690</name>
</gene>
<protein>
    <recommendedName>
        <fullName evidence="4">Septin-type G domain-containing protein</fullName>
    </recommendedName>
</protein>
<feature type="compositionally biased region" description="Basic and acidic residues" evidence="1">
    <location>
        <begin position="18"/>
        <end position="39"/>
    </location>
</feature>
<feature type="region of interest" description="Disordered" evidence="1">
    <location>
        <begin position="524"/>
        <end position="565"/>
    </location>
</feature>
<feature type="compositionally biased region" description="Low complexity" evidence="1">
    <location>
        <begin position="99"/>
        <end position="143"/>
    </location>
</feature>
<dbReference type="AlphaFoldDB" id="A0A409WIJ5"/>
<feature type="compositionally biased region" description="Basic and acidic residues" evidence="1">
    <location>
        <begin position="144"/>
        <end position="161"/>
    </location>
</feature>
<evidence type="ECO:0008006" key="4">
    <source>
        <dbReference type="Google" id="ProtNLM"/>
    </source>
</evidence>
<dbReference type="InterPro" id="IPR027417">
    <property type="entry name" value="P-loop_NTPase"/>
</dbReference>
<dbReference type="Gene3D" id="3.40.50.300">
    <property type="entry name" value="P-loop containing nucleotide triphosphate hydrolases"/>
    <property type="match status" value="1"/>
</dbReference>
<comment type="caution">
    <text evidence="2">The sequence shown here is derived from an EMBL/GenBank/DDBJ whole genome shotgun (WGS) entry which is preliminary data.</text>
</comment>
<feature type="region of interest" description="Disordered" evidence="1">
    <location>
        <begin position="1"/>
        <end position="52"/>
    </location>
</feature>
<keyword evidence="3" id="KW-1185">Reference proteome</keyword>
<dbReference type="Proteomes" id="UP000283269">
    <property type="component" value="Unassembled WGS sequence"/>
</dbReference>
<dbReference type="OrthoDB" id="3350156at2759"/>
<evidence type="ECO:0000313" key="2">
    <source>
        <dbReference type="EMBL" id="PPQ78319.1"/>
    </source>
</evidence>
<sequence length="627" mass="68843">MEESISTSVSTVRTLHQSHGDKDLDSQTFQVHREREHHASPPTHATPNVAGLPESLQDNEVLHNWSPGLSTANVAVGPSVPSSPHMHALVLPSPPDSPGPSRSPSIDSVSESSLPSVSSSFFFSSSAPGSPGRSHPGSYPSSHPHSDHGHDHDHEQDDEQGKLHTRFGEHGLIIPSLTLPDALRRPTPFGQTLGNLKVLVLGGQGAGKSFLTGLLLEDNEDVVDVGTWEDWNGGSDSYGKVLRASTDWVEQRDVFGLERYEPTRNVEIVELPGYSHDADVNELITRLKAVIETPFRALHDALHPEGQPSTIIANMLAAPTSPLYTAMVLVHAAPTPLDKEIILALSTHVPLIVLPRLHGPHRGLAAAGSASSARLSNFRPASAVALRSGLFHSPETVALLRSEAVDRFLRWREVERAVEGIWDGREQQQRDKETTKGTGSGSFWWGSGVSVAGRLPQRGDSLYLEDEEEETKTREGKSVERWSKAKWEAEWMENHSHDVAIRMREDADKDQMRRRRRRTISSKPIAYYHSEHNRDDSSKVPPPLDKPPVQPQPQPHGESRGLPHTSFDPLHLPSLLMFSFSLLGPLRTRVGDSIRGFVEIFGDTRVQFALTGGFCVGLGLGAWAKAW</sequence>
<feature type="compositionally biased region" description="Basic and acidic residues" evidence="1">
    <location>
        <begin position="529"/>
        <end position="538"/>
    </location>
</feature>
<proteinExistence type="predicted"/>
<evidence type="ECO:0000256" key="1">
    <source>
        <dbReference type="SAM" id="MobiDB-lite"/>
    </source>
</evidence>
<dbReference type="STRING" id="93625.A0A409WIJ5"/>
<dbReference type="EMBL" id="NHYD01003422">
    <property type="protein sequence ID" value="PPQ78319.1"/>
    <property type="molecule type" value="Genomic_DNA"/>
</dbReference>
<evidence type="ECO:0000313" key="3">
    <source>
        <dbReference type="Proteomes" id="UP000283269"/>
    </source>
</evidence>
<feature type="compositionally biased region" description="Pro residues" evidence="1">
    <location>
        <begin position="540"/>
        <end position="554"/>
    </location>
</feature>